<feature type="transmembrane region" description="Helical" evidence="1">
    <location>
        <begin position="44"/>
        <end position="60"/>
    </location>
</feature>
<keyword evidence="3" id="KW-1185">Reference proteome</keyword>
<dbReference type="Proteomes" id="UP001497045">
    <property type="component" value="Unassembled WGS sequence"/>
</dbReference>
<feature type="transmembrane region" description="Helical" evidence="1">
    <location>
        <begin position="201"/>
        <end position="221"/>
    </location>
</feature>
<feature type="transmembrane region" description="Helical" evidence="1">
    <location>
        <begin position="6"/>
        <end position="24"/>
    </location>
</feature>
<keyword evidence="1" id="KW-0472">Membrane</keyword>
<evidence type="ECO:0000313" key="2">
    <source>
        <dbReference type="EMBL" id="MEL1249555.1"/>
    </source>
</evidence>
<organism evidence="2 3">
    <name type="scientific">Aurantiacibacter gilvus</name>
    <dbReference type="NCBI Taxonomy" id="3139141"/>
    <lineage>
        <taxon>Bacteria</taxon>
        <taxon>Pseudomonadati</taxon>
        <taxon>Pseudomonadota</taxon>
        <taxon>Alphaproteobacteria</taxon>
        <taxon>Sphingomonadales</taxon>
        <taxon>Erythrobacteraceae</taxon>
        <taxon>Aurantiacibacter</taxon>
    </lineage>
</organism>
<feature type="transmembrane region" description="Helical" evidence="1">
    <location>
        <begin position="150"/>
        <end position="168"/>
    </location>
</feature>
<feature type="transmembrane region" description="Helical" evidence="1">
    <location>
        <begin position="105"/>
        <end position="125"/>
    </location>
</feature>
<accession>A0ABU9IAZ5</accession>
<dbReference type="RefSeq" id="WP_341672090.1">
    <property type="nucleotide sequence ID" value="NZ_JBBYHV010000001.1"/>
</dbReference>
<proteinExistence type="predicted"/>
<evidence type="ECO:0000313" key="3">
    <source>
        <dbReference type="Proteomes" id="UP001497045"/>
    </source>
</evidence>
<keyword evidence="1" id="KW-0812">Transmembrane</keyword>
<comment type="caution">
    <text evidence="2">The sequence shown here is derived from an EMBL/GenBank/DDBJ whole genome shotgun (WGS) entry which is preliminary data.</text>
</comment>
<feature type="transmembrane region" description="Helical" evidence="1">
    <location>
        <begin position="226"/>
        <end position="242"/>
    </location>
</feature>
<sequence length="243" mass="25746">MSHYLGIVTAYAAAAVLVWLAALLHPESIPAAREYSPKHRVMQLGLFVLAMIGAAVLQLLENQGLLLPDSDPLDAALNQLLIFMPLVIYLIAQRSPAAAMMPVNGLLRSLAGGVALALIALAAYLSGRGAWEDLPDLAARMLSVDRADRFAQLFFLDLALGTLLALLSGGWSRKLALIVLGAIVLLVHIGVARLAGIGFEAIGGVLLGSAVAFGLLSAVIYTRNIVWFWPVHAMLGVLLLLVD</sequence>
<reference evidence="2 3" key="1">
    <citation type="submission" date="2024-04" db="EMBL/GenBank/DDBJ databases">
        <title>Aurantiacibacter sp. DGU6 16S ribosomal RNA gene Genome sequencing and assembly.</title>
        <authorList>
            <person name="Park S."/>
        </authorList>
    </citation>
    <scope>NUCLEOTIDE SEQUENCE [LARGE SCALE GENOMIC DNA]</scope>
    <source>
        <strain evidence="2 3">DGU6</strain>
    </source>
</reference>
<gene>
    <name evidence="2" type="ORF">AAEO60_02600</name>
</gene>
<evidence type="ECO:0000256" key="1">
    <source>
        <dbReference type="SAM" id="Phobius"/>
    </source>
</evidence>
<feature type="transmembrane region" description="Helical" evidence="1">
    <location>
        <begin position="75"/>
        <end position="93"/>
    </location>
</feature>
<evidence type="ECO:0008006" key="4">
    <source>
        <dbReference type="Google" id="ProtNLM"/>
    </source>
</evidence>
<dbReference type="EMBL" id="JBBYHV010000001">
    <property type="protein sequence ID" value="MEL1249555.1"/>
    <property type="molecule type" value="Genomic_DNA"/>
</dbReference>
<protein>
    <recommendedName>
        <fullName evidence="4">CPBP family intramembrane metalloprotease</fullName>
    </recommendedName>
</protein>
<keyword evidence="1" id="KW-1133">Transmembrane helix</keyword>
<feature type="transmembrane region" description="Helical" evidence="1">
    <location>
        <begin position="175"/>
        <end position="195"/>
    </location>
</feature>
<name>A0ABU9IAZ5_9SPHN</name>